<evidence type="ECO:0008006" key="15">
    <source>
        <dbReference type="Google" id="ProtNLM"/>
    </source>
</evidence>
<comment type="caution">
    <text evidence="11">The sequence shown here is derived from an EMBL/GenBank/DDBJ whole genome shotgun (WGS) entry which is preliminary data.</text>
</comment>
<organism evidence="11 14">
    <name type="scientific">Didymodactylos carnosus</name>
    <dbReference type="NCBI Taxonomy" id="1234261"/>
    <lineage>
        <taxon>Eukaryota</taxon>
        <taxon>Metazoa</taxon>
        <taxon>Spiralia</taxon>
        <taxon>Gnathifera</taxon>
        <taxon>Rotifera</taxon>
        <taxon>Eurotatoria</taxon>
        <taxon>Bdelloidea</taxon>
        <taxon>Philodinida</taxon>
        <taxon>Philodinidae</taxon>
        <taxon>Didymodactylos</taxon>
    </lineage>
</organism>
<proteinExistence type="inferred from homology"/>
<feature type="transmembrane region" description="Helical" evidence="7">
    <location>
        <begin position="136"/>
        <end position="157"/>
    </location>
</feature>
<feature type="domain" description="Polycystin cation channel PKD1/PKD2" evidence="8">
    <location>
        <begin position="92"/>
        <end position="313"/>
    </location>
</feature>
<evidence type="ECO:0000259" key="8">
    <source>
        <dbReference type="Pfam" id="PF08016"/>
    </source>
</evidence>
<dbReference type="InterPro" id="IPR013122">
    <property type="entry name" value="PKD1_2_channel"/>
</dbReference>
<dbReference type="Pfam" id="PF20519">
    <property type="entry name" value="Polycystin_dom"/>
    <property type="match status" value="1"/>
</dbReference>
<evidence type="ECO:0000256" key="1">
    <source>
        <dbReference type="ARBA" id="ARBA00004141"/>
    </source>
</evidence>
<comment type="similarity">
    <text evidence="2">Belongs to the polycystin family.</text>
</comment>
<keyword evidence="6" id="KW-0325">Glycoprotein</keyword>
<dbReference type="GO" id="GO:0016020">
    <property type="term" value="C:membrane"/>
    <property type="evidence" value="ECO:0007669"/>
    <property type="project" value="UniProtKB-SubCell"/>
</dbReference>
<dbReference type="GO" id="GO:0005262">
    <property type="term" value="F:calcium channel activity"/>
    <property type="evidence" value="ECO:0007669"/>
    <property type="project" value="TreeGrafter"/>
</dbReference>
<evidence type="ECO:0000313" key="14">
    <source>
        <dbReference type="Proteomes" id="UP000663829"/>
    </source>
</evidence>
<dbReference type="EMBL" id="CAJOBC010007514">
    <property type="protein sequence ID" value="CAF3934745.1"/>
    <property type="molecule type" value="Genomic_DNA"/>
</dbReference>
<reference evidence="11" key="1">
    <citation type="submission" date="2021-02" db="EMBL/GenBank/DDBJ databases">
        <authorList>
            <person name="Nowell W R."/>
        </authorList>
    </citation>
    <scope>NUCLEOTIDE SEQUENCE</scope>
</reference>
<evidence type="ECO:0000256" key="7">
    <source>
        <dbReference type="SAM" id="Phobius"/>
    </source>
</evidence>
<dbReference type="Proteomes" id="UP000682733">
    <property type="component" value="Unassembled WGS sequence"/>
</dbReference>
<feature type="transmembrane region" description="Helical" evidence="7">
    <location>
        <begin position="177"/>
        <end position="203"/>
    </location>
</feature>
<dbReference type="GO" id="GO:0005509">
    <property type="term" value="F:calcium ion binding"/>
    <property type="evidence" value="ECO:0007669"/>
    <property type="project" value="InterPro"/>
</dbReference>
<dbReference type="InterPro" id="IPR046791">
    <property type="entry name" value="Polycystin_dom"/>
</dbReference>
<dbReference type="InterPro" id="IPR003915">
    <property type="entry name" value="PKD_2"/>
</dbReference>
<keyword evidence="5 7" id="KW-0472">Membrane</keyword>
<accession>A0A814U8C9</accession>
<dbReference type="Proteomes" id="UP000677228">
    <property type="component" value="Unassembled WGS sequence"/>
</dbReference>
<evidence type="ECO:0000256" key="4">
    <source>
        <dbReference type="ARBA" id="ARBA00022989"/>
    </source>
</evidence>
<dbReference type="InterPro" id="IPR051223">
    <property type="entry name" value="Polycystin"/>
</dbReference>
<dbReference type="PANTHER" id="PTHR10877">
    <property type="entry name" value="POLYCYSTIN FAMILY MEMBER"/>
    <property type="match status" value="1"/>
</dbReference>
<feature type="transmembrane region" description="Helical" evidence="7">
    <location>
        <begin position="59"/>
        <end position="78"/>
    </location>
</feature>
<dbReference type="PANTHER" id="PTHR10877:SF194">
    <property type="entry name" value="LOCATION OF VULVA DEFECTIVE 1"/>
    <property type="match status" value="1"/>
</dbReference>
<dbReference type="EMBL" id="CAJNOQ010007515">
    <property type="protein sequence ID" value="CAF1170950.1"/>
    <property type="molecule type" value="Genomic_DNA"/>
</dbReference>
<feature type="transmembrane region" description="Helical" evidence="7">
    <location>
        <begin position="285"/>
        <end position="306"/>
    </location>
</feature>
<dbReference type="Proteomes" id="UP000663829">
    <property type="component" value="Unassembled WGS sequence"/>
</dbReference>
<dbReference type="Pfam" id="PF08016">
    <property type="entry name" value="PKD_channel"/>
    <property type="match status" value="1"/>
</dbReference>
<sequence length="344" mass="40641">MLSVYDVYSFKIRRGGYVYEFCGEISNIISNLTMLKELSWIDGQTRAILIQFSMYNANVNLFIFVTLMVEFLPTGGIFPQAKFEAINLLVKYTSEYGMFQFICFIIYMLFVVYYTIIEIRLLIQLKWTYFKRFWSYIEWGIIICSWTALGIYIARALEQRRIETYFKQNTYINLHKAFYIHDLLIDLIAFCAFFSTIKLLCLLQVNHRISILSRTLEMAAKDLILFGSMFSVIFVAFLCLFFLLFSTALFECSSTLRTAQMLFEMMLLKFDVSDLVNVHPTIGPLVFSLYIVFVVFIIINMFISIINDKFKVVKHDPIYQIADNDIIKYMVKKFRLWTGKFMYK</sequence>
<keyword evidence="3 7" id="KW-0812">Transmembrane</keyword>
<dbReference type="PRINTS" id="PR01433">
    <property type="entry name" value="POLYCYSTIN2"/>
</dbReference>
<evidence type="ECO:0000256" key="3">
    <source>
        <dbReference type="ARBA" id="ARBA00022692"/>
    </source>
</evidence>
<evidence type="ECO:0000313" key="11">
    <source>
        <dbReference type="EMBL" id="CAF1170950.1"/>
    </source>
</evidence>
<name>A0A814U8C9_9BILA</name>
<feature type="transmembrane region" description="Helical" evidence="7">
    <location>
        <begin position="98"/>
        <end position="116"/>
    </location>
</feature>
<feature type="domain" description="Polycystin" evidence="9">
    <location>
        <begin position="13"/>
        <end position="88"/>
    </location>
</feature>
<dbReference type="OrthoDB" id="444119at2759"/>
<dbReference type="AlphaFoldDB" id="A0A814U8C9"/>
<gene>
    <name evidence="11" type="ORF">GPM918_LOCUS22180</name>
    <name evidence="10" type="ORF">OVA965_LOCUS10024</name>
    <name evidence="13" type="ORF">SRO942_LOCUS22176</name>
    <name evidence="12" type="ORF">TMI583_LOCUS10020</name>
</gene>
<keyword evidence="4 7" id="KW-1133">Transmembrane helix</keyword>
<dbReference type="GO" id="GO:0050982">
    <property type="term" value="P:detection of mechanical stimulus"/>
    <property type="evidence" value="ECO:0007669"/>
    <property type="project" value="TreeGrafter"/>
</dbReference>
<evidence type="ECO:0000313" key="12">
    <source>
        <dbReference type="EMBL" id="CAF3688362.1"/>
    </source>
</evidence>
<evidence type="ECO:0000313" key="10">
    <source>
        <dbReference type="EMBL" id="CAF0909050.1"/>
    </source>
</evidence>
<evidence type="ECO:0000256" key="6">
    <source>
        <dbReference type="ARBA" id="ARBA00023180"/>
    </source>
</evidence>
<protein>
    <recommendedName>
        <fullName evidence="15">Polycystin cation channel PKD1/PKD2 domain-containing protein</fullName>
    </recommendedName>
</protein>
<dbReference type="EMBL" id="CAJOBA010003641">
    <property type="protein sequence ID" value="CAF3688362.1"/>
    <property type="molecule type" value="Genomic_DNA"/>
</dbReference>
<evidence type="ECO:0000259" key="9">
    <source>
        <dbReference type="Pfam" id="PF20519"/>
    </source>
</evidence>
<evidence type="ECO:0000256" key="2">
    <source>
        <dbReference type="ARBA" id="ARBA00007200"/>
    </source>
</evidence>
<evidence type="ECO:0000313" key="13">
    <source>
        <dbReference type="EMBL" id="CAF3934745.1"/>
    </source>
</evidence>
<keyword evidence="14" id="KW-1185">Reference proteome</keyword>
<evidence type="ECO:0000256" key="5">
    <source>
        <dbReference type="ARBA" id="ARBA00023136"/>
    </source>
</evidence>
<comment type="subcellular location">
    <subcellularLocation>
        <location evidence="1">Membrane</location>
        <topology evidence="1">Multi-pass membrane protein</topology>
    </subcellularLocation>
</comment>
<dbReference type="Proteomes" id="UP000681722">
    <property type="component" value="Unassembled WGS sequence"/>
</dbReference>
<dbReference type="EMBL" id="CAJNOK010003640">
    <property type="protein sequence ID" value="CAF0909050.1"/>
    <property type="molecule type" value="Genomic_DNA"/>
</dbReference>
<feature type="transmembrane region" description="Helical" evidence="7">
    <location>
        <begin position="223"/>
        <end position="245"/>
    </location>
</feature>